<feature type="region of interest" description="Disordered" evidence="1">
    <location>
        <begin position="189"/>
        <end position="214"/>
    </location>
</feature>
<gene>
    <name evidence="4" type="ORF">GETHLI_25310</name>
</gene>
<dbReference type="InterPro" id="IPR025554">
    <property type="entry name" value="DUF4140"/>
</dbReference>
<sequence length="578" mass="62936">MRHTLVISSLTVCLAAQSPIPVKAPIQRVRLHPDEAWVTRIGKTTLPEAGTHHLQLSDLPTGLRLDDLQVSAKGPSGTRLGDVAVRADPREVTETPEWKRLMADREALRSKRDTMESQLESIRQEQAFLKGLMATHDKELSGRMTYTLPSAAPLVELARQMQTRLSALMFQDRQLKRDLEKLTAEETRLNGELQQRQGQQRTAPSRVTVELTSPGPGPVVLEVSYRQRRARWTPVYEARLSEDRKTLGLALYAAVVQTTGETWEGVHLEISNAKPGRNLTTPSFEGSQEISWAPPVPLPKQDHSLGGVPGGVPSGIPGGVIGGVVGGVVGGSGKVVDFSTEAVMSAPPPPPPPPVAALEASARTLEEASGLATTFVLDGSKDIPSDGEPHRFKVLTQDLQPQMKIVAFPRLDAAGYQVAQFPAPERFPIFPEAPVVQFAGTQRLGQAPMKLPATGQPFQLGFGPMKGLRVSLRRLDHKLETIGAFTKQRQWTLREALELSNDTNESLEVEVQDRMLKSTVDSVKISSLPESTSGAVERQPGVLTWTLRIPKGQTATITEAVQIRAPQDGEVEGLEDLN</sequence>
<evidence type="ECO:0000256" key="1">
    <source>
        <dbReference type="SAM" id="MobiDB-lite"/>
    </source>
</evidence>
<dbReference type="EMBL" id="BSDE01000005">
    <property type="protein sequence ID" value="GLH74029.1"/>
    <property type="molecule type" value="Genomic_DNA"/>
</dbReference>
<keyword evidence="5" id="KW-1185">Reference proteome</keyword>
<dbReference type="Pfam" id="PF13598">
    <property type="entry name" value="DUF4139"/>
    <property type="match status" value="1"/>
</dbReference>
<name>A0ABQ5QHG7_9BACT</name>
<reference evidence="4 5" key="1">
    <citation type="journal article" date="2023" name="Antonie Van Leeuwenhoek">
        <title>Mesoterricola silvestris gen. nov., sp. nov., Mesoterricola sediminis sp. nov., Geothrix oryzae sp. nov., Geothrix edaphica sp. nov., Geothrix rubra sp. nov., and Geothrix limicola sp. nov., six novel members of Acidobacteriota isolated from soils.</title>
        <authorList>
            <person name="Itoh H."/>
            <person name="Sugisawa Y."/>
            <person name="Mise K."/>
            <person name="Xu Z."/>
            <person name="Kuniyasu M."/>
            <person name="Ushijima N."/>
            <person name="Kawano K."/>
            <person name="Kobayashi E."/>
            <person name="Shiratori Y."/>
            <person name="Masuda Y."/>
            <person name="Senoo K."/>
        </authorList>
    </citation>
    <scope>NUCLEOTIDE SEQUENCE [LARGE SCALE GENOMIC DNA]</scope>
    <source>
        <strain evidence="4 5">Red804</strain>
    </source>
</reference>
<proteinExistence type="predicted"/>
<dbReference type="Proteomes" id="UP001165069">
    <property type="component" value="Unassembled WGS sequence"/>
</dbReference>
<organism evidence="4 5">
    <name type="scientific">Geothrix limicola</name>
    <dbReference type="NCBI Taxonomy" id="2927978"/>
    <lineage>
        <taxon>Bacteria</taxon>
        <taxon>Pseudomonadati</taxon>
        <taxon>Acidobacteriota</taxon>
        <taxon>Holophagae</taxon>
        <taxon>Holophagales</taxon>
        <taxon>Holophagaceae</taxon>
        <taxon>Geothrix</taxon>
    </lineage>
</organism>
<evidence type="ECO:0008006" key="6">
    <source>
        <dbReference type="Google" id="ProtNLM"/>
    </source>
</evidence>
<evidence type="ECO:0000259" key="2">
    <source>
        <dbReference type="Pfam" id="PF13598"/>
    </source>
</evidence>
<feature type="domain" description="DUF4140" evidence="3">
    <location>
        <begin position="29"/>
        <end position="129"/>
    </location>
</feature>
<protein>
    <recommendedName>
        <fullName evidence="6">Mucoidy inhibitor MuiA family protein</fullName>
    </recommendedName>
</protein>
<dbReference type="NCBIfam" id="TIGR02231">
    <property type="entry name" value="mucoidy inhibitor MuiA family protein"/>
    <property type="match status" value="1"/>
</dbReference>
<dbReference type="RefSeq" id="WP_285575859.1">
    <property type="nucleotide sequence ID" value="NZ_BSDE01000005.1"/>
</dbReference>
<evidence type="ECO:0000313" key="5">
    <source>
        <dbReference type="Proteomes" id="UP001165069"/>
    </source>
</evidence>
<dbReference type="PANTHER" id="PTHR31005:SF8">
    <property type="entry name" value="DUF4139 DOMAIN-CONTAINING PROTEIN"/>
    <property type="match status" value="1"/>
</dbReference>
<feature type="compositionally biased region" description="Polar residues" evidence="1">
    <location>
        <begin position="192"/>
        <end position="205"/>
    </location>
</feature>
<dbReference type="InterPro" id="IPR011935">
    <property type="entry name" value="CHP02231"/>
</dbReference>
<dbReference type="PANTHER" id="PTHR31005">
    <property type="entry name" value="DUF4139 DOMAIN-CONTAINING PROTEIN"/>
    <property type="match status" value="1"/>
</dbReference>
<feature type="domain" description="DUF4139" evidence="2">
    <location>
        <begin position="221"/>
        <end position="567"/>
    </location>
</feature>
<evidence type="ECO:0000313" key="4">
    <source>
        <dbReference type="EMBL" id="GLH74029.1"/>
    </source>
</evidence>
<dbReference type="Pfam" id="PF13600">
    <property type="entry name" value="DUF4140"/>
    <property type="match status" value="1"/>
</dbReference>
<dbReference type="InterPro" id="IPR037291">
    <property type="entry name" value="DUF4139"/>
</dbReference>
<evidence type="ECO:0000259" key="3">
    <source>
        <dbReference type="Pfam" id="PF13600"/>
    </source>
</evidence>
<comment type="caution">
    <text evidence="4">The sequence shown here is derived from an EMBL/GenBank/DDBJ whole genome shotgun (WGS) entry which is preliminary data.</text>
</comment>
<accession>A0ABQ5QHG7</accession>